<evidence type="ECO:0000313" key="3">
    <source>
        <dbReference type="EMBL" id="GHO49651.1"/>
    </source>
</evidence>
<dbReference type="RefSeq" id="WP_220198765.1">
    <property type="nucleotide sequence ID" value="NZ_BNJF01000006.1"/>
</dbReference>
<keyword evidence="2" id="KW-0812">Transmembrane</keyword>
<dbReference type="EMBL" id="BNJF01000006">
    <property type="protein sequence ID" value="GHO49651.1"/>
    <property type="molecule type" value="Genomic_DNA"/>
</dbReference>
<organism evidence="3 4">
    <name type="scientific">Ktedonospora formicarum</name>
    <dbReference type="NCBI Taxonomy" id="2778364"/>
    <lineage>
        <taxon>Bacteria</taxon>
        <taxon>Bacillati</taxon>
        <taxon>Chloroflexota</taxon>
        <taxon>Ktedonobacteria</taxon>
        <taxon>Ktedonobacterales</taxon>
        <taxon>Ktedonobacteraceae</taxon>
        <taxon>Ktedonospora</taxon>
    </lineage>
</organism>
<dbReference type="AlphaFoldDB" id="A0A8J3I901"/>
<protein>
    <submittedName>
        <fullName evidence="3">Uncharacterized protein</fullName>
    </submittedName>
</protein>
<proteinExistence type="predicted"/>
<feature type="transmembrane region" description="Helical" evidence="2">
    <location>
        <begin position="12"/>
        <end position="32"/>
    </location>
</feature>
<dbReference type="Proteomes" id="UP000612362">
    <property type="component" value="Unassembled WGS sequence"/>
</dbReference>
<feature type="transmembrane region" description="Helical" evidence="2">
    <location>
        <begin position="52"/>
        <end position="72"/>
    </location>
</feature>
<evidence type="ECO:0000256" key="2">
    <source>
        <dbReference type="SAM" id="Phobius"/>
    </source>
</evidence>
<comment type="caution">
    <text evidence="3">The sequence shown here is derived from an EMBL/GenBank/DDBJ whole genome shotgun (WGS) entry which is preliminary data.</text>
</comment>
<sequence length="124" mass="13720">MKDSSKNLISSVGVTTAIAGVIAIILLTIQILNGLGIINIYPIADNITLTSASLLIITSSLYSTIRTLVYFLRATRKKSEIKISIDIEGTKISLESNNIKDAEELLRRYRDLNPQAEKIDKEKK</sequence>
<reference evidence="3" key="1">
    <citation type="submission" date="2020-10" db="EMBL/GenBank/DDBJ databases">
        <title>Taxonomic study of unclassified bacteria belonging to the class Ktedonobacteria.</title>
        <authorList>
            <person name="Yabe S."/>
            <person name="Wang C.M."/>
            <person name="Zheng Y."/>
            <person name="Sakai Y."/>
            <person name="Cavaletti L."/>
            <person name="Monciardini P."/>
            <person name="Donadio S."/>
        </authorList>
    </citation>
    <scope>NUCLEOTIDE SEQUENCE</scope>
    <source>
        <strain evidence="3">SOSP1-1</strain>
    </source>
</reference>
<keyword evidence="2" id="KW-1133">Transmembrane helix</keyword>
<keyword evidence="1" id="KW-0175">Coiled coil</keyword>
<evidence type="ECO:0000313" key="4">
    <source>
        <dbReference type="Proteomes" id="UP000612362"/>
    </source>
</evidence>
<gene>
    <name evidence="3" type="ORF">KSX_78140</name>
</gene>
<evidence type="ECO:0000256" key="1">
    <source>
        <dbReference type="SAM" id="Coils"/>
    </source>
</evidence>
<accession>A0A8J3I901</accession>
<keyword evidence="4" id="KW-1185">Reference proteome</keyword>
<feature type="coiled-coil region" evidence="1">
    <location>
        <begin position="92"/>
        <end position="119"/>
    </location>
</feature>
<keyword evidence="2" id="KW-0472">Membrane</keyword>
<name>A0A8J3I901_9CHLR</name>